<dbReference type="EMBL" id="KZ345810">
    <property type="protein sequence ID" value="PIO71931.1"/>
    <property type="molecule type" value="Genomic_DNA"/>
</dbReference>
<proteinExistence type="predicted"/>
<dbReference type="OrthoDB" id="5874910at2759"/>
<organism evidence="1 2">
    <name type="scientific">Teladorsagia circumcincta</name>
    <name type="common">Brown stomach worm</name>
    <name type="synonym">Ostertagia circumcincta</name>
    <dbReference type="NCBI Taxonomy" id="45464"/>
    <lineage>
        <taxon>Eukaryota</taxon>
        <taxon>Metazoa</taxon>
        <taxon>Ecdysozoa</taxon>
        <taxon>Nematoda</taxon>
        <taxon>Chromadorea</taxon>
        <taxon>Rhabditida</taxon>
        <taxon>Rhabditina</taxon>
        <taxon>Rhabditomorpha</taxon>
        <taxon>Strongyloidea</taxon>
        <taxon>Trichostrongylidae</taxon>
        <taxon>Teladorsagia</taxon>
    </lineage>
</organism>
<sequence length="94" mass="10833">MAQKVRQAAVDVHNKFRNILAIGKVRRALYYVNFLPQAADMLATTYDCGLENKALKRELCTKLPWRRTFNDTGRNYGYITATVYIDDAEKAMIQ</sequence>
<protein>
    <recommendedName>
        <fullName evidence="3">SCP domain-containing protein</fullName>
    </recommendedName>
</protein>
<accession>A0A2G9UNT7</accession>
<name>A0A2G9UNT7_TELCI</name>
<evidence type="ECO:0008006" key="3">
    <source>
        <dbReference type="Google" id="ProtNLM"/>
    </source>
</evidence>
<dbReference type="InterPro" id="IPR035940">
    <property type="entry name" value="CAP_sf"/>
</dbReference>
<dbReference type="SUPFAM" id="SSF55797">
    <property type="entry name" value="PR-1-like"/>
    <property type="match status" value="1"/>
</dbReference>
<dbReference type="Proteomes" id="UP000230423">
    <property type="component" value="Unassembled WGS sequence"/>
</dbReference>
<evidence type="ECO:0000313" key="2">
    <source>
        <dbReference type="Proteomes" id="UP000230423"/>
    </source>
</evidence>
<dbReference type="Gene3D" id="3.40.33.10">
    <property type="entry name" value="CAP"/>
    <property type="match status" value="1"/>
</dbReference>
<dbReference type="AlphaFoldDB" id="A0A2G9UNT7"/>
<keyword evidence="2" id="KW-1185">Reference proteome</keyword>
<gene>
    <name evidence="1" type="ORF">TELCIR_06145</name>
</gene>
<evidence type="ECO:0000313" key="1">
    <source>
        <dbReference type="EMBL" id="PIO71931.1"/>
    </source>
</evidence>
<reference evidence="1 2" key="1">
    <citation type="submission" date="2015-09" db="EMBL/GenBank/DDBJ databases">
        <title>Draft genome of the parasitic nematode Teladorsagia circumcincta isolate WARC Sus (inbred).</title>
        <authorList>
            <person name="Mitreva M."/>
        </authorList>
    </citation>
    <scope>NUCLEOTIDE SEQUENCE [LARGE SCALE GENOMIC DNA]</scope>
    <source>
        <strain evidence="1 2">S</strain>
    </source>
</reference>